<dbReference type="AlphaFoldDB" id="A0A9P0IBY7"/>
<reference evidence="6" key="1">
    <citation type="submission" date="2022-02" db="EMBL/GenBank/DDBJ databases">
        <authorList>
            <person name="King R."/>
        </authorList>
    </citation>
    <scope>NUCLEOTIDE SEQUENCE</scope>
</reference>
<dbReference type="SUPFAM" id="SSF46689">
    <property type="entry name" value="Homeodomain-like"/>
    <property type="match status" value="2"/>
</dbReference>
<evidence type="ECO:0000256" key="4">
    <source>
        <dbReference type="SAM" id="MobiDB-lite"/>
    </source>
</evidence>
<feature type="region of interest" description="Disordered" evidence="4">
    <location>
        <begin position="195"/>
        <end position="216"/>
    </location>
</feature>
<organism evidence="6 7">
    <name type="scientific">Spodoptera littoralis</name>
    <name type="common">Egyptian cotton leafworm</name>
    <dbReference type="NCBI Taxonomy" id="7109"/>
    <lineage>
        <taxon>Eukaryota</taxon>
        <taxon>Metazoa</taxon>
        <taxon>Ecdysozoa</taxon>
        <taxon>Arthropoda</taxon>
        <taxon>Hexapoda</taxon>
        <taxon>Insecta</taxon>
        <taxon>Pterygota</taxon>
        <taxon>Neoptera</taxon>
        <taxon>Endopterygota</taxon>
        <taxon>Lepidoptera</taxon>
        <taxon>Glossata</taxon>
        <taxon>Ditrysia</taxon>
        <taxon>Noctuoidea</taxon>
        <taxon>Noctuidae</taxon>
        <taxon>Amphipyrinae</taxon>
        <taxon>Spodoptera</taxon>
    </lineage>
</organism>
<dbReference type="Gene3D" id="1.10.10.60">
    <property type="entry name" value="Homeodomain-like"/>
    <property type="match status" value="1"/>
</dbReference>
<evidence type="ECO:0000256" key="3">
    <source>
        <dbReference type="RuleBase" id="RU000682"/>
    </source>
</evidence>
<keyword evidence="7" id="KW-1185">Reference proteome</keyword>
<comment type="subcellular location">
    <subcellularLocation>
        <location evidence="1 2 3">Nucleus</location>
    </subcellularLocation>
</comment>
<dbReference type="PANTHER" id="PTHR24329">
    <property type="entry name" value="HOMEOBOX PROTEIN ARISTALESS"/>
    <property type="match status" value="1"/>
</dbReference>
<keyword evidence="2 3" id="KW-0371">Homeobox</keyword>
<dbReference type="InterPro" id="IPR001356">
    <property type="entry name" value="HD"/>
</dbReference>
<feature type="domain" description="Homeobox" evidence="5">
    <location>
        <begin position="104"/>
        <end position="194"/>
    </location>
</feature>
<dbReference type="InterPro" id="IPR050649">
    <property type="entry name" value="Paired_Homeobox_TFs"/>
</dbReference>
<accession>A0A9P0IBY7</accession>
<sequence>MPPLLSPMEESLDGREGGAGASGFDSAAILNDDVSPTTSFCYNIPNLFNSLGPGSVLCERPDNEPSETYTPNVEPADESTEHQQFEDDEEYSPKSNAKGDIPKRKQRRYRTTFSNVQLEQLEAAFHKTHYPDVFFREELAMRIDLTEARVQDAAANCSRPDNVGENRTLGLYRVKLIPVLPVWFQNRRAKWRKQQKAGCEGYSAAPRGPRSPDERSPSALALEMRDFITIPVSSTQMINLSDTQTQVYATKSKPSPPAIHISALPTRQNPQVDLPSFSIPLQYNLGSFKKIGEDVHLDLETTDQNNWDTRMIPNFNLMNLKPLIETRDNVDMELKYEVKNENRVNFNEIQTVQAIESDDLLGKDTVNEGQTISPDFEIQRFQNYQNENEKRFREQSFEDSIMEDGRNDFVCDGDFLCKNNFEKVVEKRNEFEECHLLDSDNTVGISNFENAL</sequence>
<feature type="DNA-binding region" description="Homeobox" evidence="2">
    <location>
        <begin position="106"/>
        <end position="195"/>
    </location>
</feature>
<dbReference type="CDD" id="cd00086">
    <property type="entry name" value="homeodomain"/>
    <property type="match status" value="1"/>
</dbReference>
<dbReference type="GO" id="GO:0000981">
    <property type="term" value="F:DNA-binding transcription factor activity, RNA polymerase II-specific"/>
    <property type="evidence" value="ECO:0007669"/>
    <property type="project" value="TreeGrafter"/>
</dbReference>
<dbReference type="InterPro" id="IPR009057">
    <property type="entry name" value="Homeodomain-like_sf"/>
</dbReference>
<name>A0A9P0IBY7_SPOLI</name>
<evidence type="ECO:0000256" key="2">
    <source>
        <dbReference type="PROSITE-ProRule" id="PRU00108"/>
    </source>
</evidence>
<evidence type="ECO:0000313" key="6">
    <source>
        <dbReference type="EMBL" id="CAH1643933.1"/>
    </source>
</evidence>
<dbReference type="PROSITE" id="PS50071">
    <property type="entry name" value="HOMEOBOX_2"/>
    <property type="match status" value="1"/>
</dbReference>
<dbReference type="Proteomes" id="UP001153321">
    <property type="component" value="Chromosome 30"/>
</dbReference>
<evidence type="ECO:0000256" key="1">
    <source>
        <dbReference type="ARBA" id="ARBA00004123"/>
    </source>
</evidence>
<dbReference type="GO" id="GO:0000977">
    <property type="term" value="F:RNA polymerase II transcription regulatory region sequence-specific DNA binding"/>
    <property type="evidence" value="ECO:0007669"/>
    <property type="project" value="TreeGrafter"/>
</dbReference>
<dbReference type="EMBL" id="LR824561">
    <property type="protein sequence ID" value="CAH1643933.1"/>
    <property type="molecule type" value="Genomic_DNA"/>
</dbReference>
<dbReference type="Pfam" id="PF00046">
    <property type="entry name" value="Homeodomain"/>
    <property type="match status" value="1"/>
</dbReference>
<feature type="region of interest" description="Disordered" evidence="4">
    <location>
        <begin position="58"/>
        <end position="106"/>
    </location>
</feature>
<dbReference type="SMART" id="SM00389">
    <property type="entry name" value="HOX"/>
    <property type="match status" value="1"/>
</dbReference>
<proteinExistence type="predicted"/>
<dbReference type="GO" id="GO:0005634">
    <property type="term" value="C:nucleus"/>
    <property type="evidence" value="ECO:0007669"/>
    <property type="project" value="UniProtKB-SubCell"/>
</dbReference>
<gene>
    <name evidence="6" type="ORF">SPLIT_LOCUS9287</name>
</gene>
<evidence type="ECO:0000313" key="7">
    <source>
        <dbReference type="Proteomes" id="UP001153321"/>
    </source>
</evidence>
<keyword evidence="2 3" id="KW-0238">DNA-binding</keyword>
<protein>
    <recommendedName>
        <fullName evidence="5">Homeobox domain-containing protein</fullName>
    </recommendedName>
</protein>
<evidence type="ECO:0000259" key="5">
    <source>
        <dbReference type="PROSITE" id="PS50071"/>
    </source>
</evidence>
<dbReference type="PANTHER" id="PTHR24329:SF543">
    <property type="entry name" value="FI01017P-RELATED"/>
    <property type="match status" value="1"/>
</dbReference>
<keyword evidence="2 3" id="KW-0539">Nucleus</keyword>